<accession>A0A9D9I3H1</accession>
<name>A0A9D9I3H1_9BACT</name>
<keyword evidence="1" id="KW-0732">Signal</keyword>
<evidence type="ECO:0000313" key="3">
    <source>
        <dbReference type="Proteomes" id="UP000823597"/>
    </source>
</evidence>
<feature type="signal peptide" evidence="1">
    <location>
        <begin position="1"/>
        <end position="23"/>
    </location>
</feature>
<organism evidence="2 3">
    <name type="scientific">Candidatus Merdivivens pullistercoris</name>
    <dbReference type="NCBI Taxonomy" id="2840873"/>
    <lineage>
        <taxon>Bacteria</taxon>
        <taxon>Pseudomonadati</taxon>
        <taxon>Bacteroidota</taxon>
        <taxon>Bacteroidia</taxon>
        <taxon>Bacteroidales</taxon>
        <taxon>Muribaculaceae</taxon>
        <taxon>Muribaculaceae incertae sedis</taxon>
        <taxon>Candidatus Merdivivens</taxon>
    </lineage>
</organism>
<evidence type="ECO:0000256" key="1">
    <source>
        <dbReference type="SAM" id="SignalP"/>
    </source>
</evidence>
<dbReference type="EMBL" id="JADIME010000001">
    <property type="protein sequence ID" value="MBO8464366.1"/>
    <property type="molecule type" value="Genomic_DNA"/>
</dbReference>
<dbReference type="AlphaFoldDB" id="A0A9D9I3H1"/>
<comment type="caution">
    <text evidence="2">The sequence shown here is derived from an EMBL/GenBank/DDBJ whole genome shotgun (WGS) entry which is preliminary data.</text>
</comment>
<evidence type="ECO:0008006" key="4">
    <source>
        <dbReference type="Google" id="ProtNLM"/>
    </source>
</evidence>
<protein>
    <recommendedName>
        <fullName evidence="4">DUF4595 domain-containing protein</fullName>
    </recommendedName>
</protein>
<dbReference type="Gene3D" id="2.40.160.190">
    <property type="match status" value="1"/>
</dbReference>
<sequence>MKTRKLFWALVPVFALFAVSCNPDDKKGKEPDVPVDESRIIASIQYDDNLYGGDYTAFFYYDEKGRVVKIEDENEYGKATVTVTYSENEVRVSEKGENYPSTGLIYELDASGKALSMVAIFDDEINVGSKFLYNTDGTMSSFCVEPYNYEEGEFGDVPELSINVEYKWKDGNLVTALASIMGYDFERGDRTYSDIPNDTNLDLNSLICLSDFSYDVTNTDYDGELFGIYGKRSDNMLSSDIWDKEEICKYEYELDDQERIVKIEVYSSYSDAETELEGTYYINYMK</sequence>
<feature type="chain" id="PRO_5039227218" description="DUF4595 domain-containing protein" evidence="1">
    <location>
        <begin position="24"/>
        <end position="286"/>
    </location>
</feature>
<evidence type="ECO:0000313" key="2">
    <source>
        <dbReference type="EMBL" id="MBO8464366.1"/>
    </source>
</evidence>
<dbReference type="PROSITE" id="PS51257">
    <property type="entry name" value="PROKAR_LIPOPROTEIN"/>
    <property type="match status" value="1"/>
</dbReference>
<dbReference type="Proteomes" id="UP000823597">
    <property type="component" value="Unassembled WGS sequence"/>
</dbReference>
<reference evidence="2" key="1">
    <citation type="submission" date="2020-10" db="EMBL/GenBank/DDBJ databases">
        <authorList>
            <person name="Gilroy R."/>
        </authorList>
    </citation>
    <scope>NUCLEOTIDE SEQUENCE</scope>
    <source>
        <strain evidence="2">10037</strain>
    </source>
</reference>
<gene>
    <name evidence="2" type="ORF">IAB93_00020</name>
</gene>
<proteinExistence type="predicted"/>
<reference evidence="2" key="2">
    <citation type="journal article" date="2021" name="PeerJ">
        <title>Extensive microbial diversity within the chicken gut microbiome revealed by metagenomics and culture.</title>
        <authorList>
            <person name="Gilroy R."/>
            <person name="Ravi A."/>
            <person name="Getino M."/>
            <person name="Pursley I."/>
            <person name="Horton D.L."/>
            <person name="Alikhan N.F."/>
            <person name="Baker D."/>
            <person name="Gharbi K."/>
            <person name="Hall N."/>
            <person name="Watson M."/>
            <person name="Adriaenssens E.M."/>
            <person name="Foster-Nyarko E."/>
            <person name="Jarju S."/>
            <person name="Secka A."/>
            <person name="Antonio M."/>
            <person name="Oren A."/>
            <person name="Chaudhuri R.R."/>
            <person name="La Ragione R."/>
            <person name="Hildebrand F."/>
            <person name="Pallen M.J."/>
        </authorList>
    </citation>
    <scope>NUCLEOTIDE SEQUENCE</scope>
    <source>
        <strain evidence="2">10037</strain>
    </source>
</reference>